<keyword evidence="3" id="KW-0238">DNA-binding</keyword>
<organism evidence="6 7">
    <name type="scientific">Thermanaeromonas toyohensis ToBE</name>
    <dbReference type="NCBI Taxonomy" id="698762"/>
    <lineage>
        <taxon>Bacteria</taxon>
        <taxon>Bacillati</taxon>
        <taxon>Bacillota</taxon>
        <taxon>Clostridia</taxon>
        <taxon>Neomoorellales</taxon>
        <taxon>Neomoorellaceae</taxon>
        <taxon>Thermanaeromonas</taxon>
    </lineage>
</organism>
<dbReference type="CDD" id="cd01392">
    <property type="entry name" value="HTH_LacI"/>
    <property type="match status" value="1"/>
</dbReference>
<dbReference type="STRING" id="698762.SAMN00808754_0856"/>
<gene>
    <name evidence="6" type="ORF">SAMN00808754_0856</name>
</gene>
<sequence>MAKRAKVGISTVSRVLNNSGYVSPKTRERVLKAIEELNFEPNYLAKSLSSGKTRTIALILPDITNPFFPAIARGVEDAVKRKEYHVILCNTDGDSQQEALHAKALREKAVDGLIFTASSKNNKHVLELVEVGIPVVLIDRRVEGNNLDAVLVDNVAGAYEATKYLIGLGHKYIGFIAGPDVTTALERQEGYCRALKEAGIEVKEKLIQPGNFRYESGYTGALNLLEYGVTAILAANDLMALGAMRAIEEKGLRIPQDIAVVGFDDIPLASLVKPALTTVNQPAYQMGALAAEILLERIEGKRAGEPKEVILTPSLVIRESCGGRGRWQT</sequence>
<dbReference type="SUPFAM" id="SSF47413">
    <property type="entry name" value="lambda repressor-like DNA-binding domains"/>
    <property type="match status" value="1"/>
</dbReference>
<dbReference type="InterPro" id="IPR010982">
    <property type="entry name" value="Lambda_DNA-bd_dom_sf"/>
</dbReference>
<dbReference type="InterPro" id="IPR001761">
    <property type="entry name" value="Peripla_BP/Lac1_sug-bd_dom"/>
</dbReference>
<name>A0A1W1VK58_9FIRM</name>
<dbReference type="Pfam" id="PF00356">
    <property type="entry name" value="LacI"/>
    <property type="match status" value="1"/>
</dbReference>
<dbReference type="InterPro" id="IPR000843">
    <property type="entry name" value="HTH_LacI"/>
</dbReference>
<evidence type="ECO:0000256" key="4">
    <source>
        <dbReference type="ARBA" id="ARBA00023163"/>
    </source>
</evidence>
<evidence type="ECO:0000259" key="5">
    <source>
        <dbReference type="PROSITE" id="PS50932"/>
    </source>
</evidence>
<keyword evidence="2" id="KW-0805">Transcription regulation</keyword>
<dbReference type="InterPro" id="IPR028082">
    <property type="entry name" value="Peripla_BP_I"/>
</dbReference>
<dbReference type="PANTHER" id="PTHR30146">
    <property type="entry name" value="LACI-RELATED TRANSCRIPTIONAL REPRESSOR"/>
    <property type="match status" value="1"/>
</dbReference>
<reference evidence="6 7" key="1">
    <citation type="submission" date="2017-04" db="EMBL/GenBank/DDBJ databases">
        <authorList>
            <person name="Afonso C.L."/>
            <person name="Miller P.J."/>
            <person name="Scott M.A."/>
            <person name="Spackman E."/>
            <person name="Goraichik I."/>
            <person name="Dimitrov K.M."/>
            <person name="Suarez D.L."/>
            <person name="Swayne D.E."/>
        </authorList>
    </citation>
    <scope>NUCLEOTIDE SEQUENCE [LARGE SCALE GENOMIC DNA]</scope>
    <source>
        <strain evidence="6 7">ToBE</strain>
    </source>
</reference>
<dbReference type="SUPFAM" id="SSF53822">
    <property type="entry name" value="Periplasmic binding protein-like I"/>
    <property type="match status" value="1"/>
</dbReference>
<dbReference type="GO" id="GO:0003700">
    <property type="term" value="F:DNA-binding transcription factor activity"/>
    <property type="evidence" value="ECO:0007669"/>
    <property type="project" value="TreeGrafter"/>
</dbReference>
<dbReference type="PROSITE" id="PS50932">
    <property type="entry name" value="HTH_LACI_2"/>
    <property type="match status" value="1"/>
</dbReference>
<keyword evidence="4" id="KW-0804">Transcription</keyword>
<keyword evidence="7" id="KW-1185">Reference proteome</keyword>
<dbReference type="Gene3D" id="3.40.50.2300">
    <property type="match status" value="2"/>
</dbReference>
<dbReference type="GO" id="GO:0000976">
    <property type="term" value="F:transcription cis-regulatory region binding"/>
    <property type="evidence" value="ECO:0007669"/>
    <property type="project" value="TreeGrafter"/>
</dbReference>
<dbReference type="RefSeq" id="WP_231967909.1">
    <property type="nucleotide sequence ID" value="NZ_LT838272.1"/>
</dbReference>
<feature type="domain" description="HTH lacI-type" evidence="5">
    <location>
        <begin position="1"/>
        <end position="50"/>
    </location>
</feature>
<dbReference type="EMBL" id="LT838272">
    <property type="protein sequence ID" value="SMB93451.1"/>
    <property type="molecule type" value="Genomic_DNA"/>
</dbReference>
<evidence type="ECO:0000256" key="2">
    <source>
        <dbReference type="ARBA" id="ARBA00023015"/>
    </source>
</evidence>
<evidence type="ECO:0000313" key="7">
    <source>
        <dbReference type="Proteomes" id="UP000192569"/>
    </source>
</evidence>
<evidence type="ECO:0000313" key="6">
    <source>
        <dbReference type="EMBL" id="SMB93451.1"/>
    </source>
</evidence>
<accession>A0A1W1VK58</accession>
<dbReference type="SMART" id="SM00354">
    <property type="entry name" value="HTH_LACI"/>
    <property type="match status" value="1"/>
</dbReference>
<keyword evidence="1" id="KW-0678">Repressor</keyword>
<dbReference type="Proteomes" id="UP000192569">
    <property type="component" value="Chromosome I"/>
</dbReference>
<dbReference type="CDD" id="cd06267">
    <property type="entry name" value="PBP1_LacI_sugar_binding-like"/>
    <property type="match status" value="1"/>
</dbReference>
<protein>
    <submittedName>
        <fullName evidence="6">Transcriptional regulator, LacI family</fullName>
    </submittedName>
</protein>
<dbReference type="PANTHER" id="PTHR30146:SF148">
    <property type="entry name" value="HTH-TYPE TRANSCRIPTIONAL REPRESSOR PURR-RELATED"/>
    <property type="match status" value="1"/>
</dbReference>
<proteinExistence type="predicted"/>
<dbReference type="AlphaFoldDB" id="A0A1W1VK58"/>
<evidence type="ECO:0000256" key="1">
    <source>
        <dbReference type="ARBA" id="ARBA00022491"/>
    </source>
</evidence>
<dbReference type="Gene3D" id="1.10.260.40">
    <property type="entry name" value="lambda repressor-like DNA-binding domains"/>
    <property type="match status" value="1"/>
</dbReference>
<dbReference type="Pfam" id="PF00532">
    <property type="entry name" value="Peripla_BP_1"/>
    <property type="match status" value="1"/>
</dbReference>
<evidence type="ECO:0000256" key="3">
    <source>
        <dbReference type="ARBA" id="ARBA00023125"/>
    </source>
</evidence>